<sequence length="74" mass="7586">MEKREYVKPSVVTENDPKGIVPVAAAAIASGGAAVGFLAGYAATRAVTNASRVLAARAVNYLGEMQETEGLCCV</sequence>
<dbReference type="Proteomes" id="UP000004067">
    <property type="component" value="Unassembled WGS sequence"/>
</dbReference>
<dbReference type="EMBL" id="AFHQ01000027">
    <property type="protein sequence ID" value="EGK60789.1"/>
    <property type="molecule type" value="Genomic_DNA"/>
</dbReference>
<dbReference type="STRING" id="888060.HMPREF9081_0899"/>
<keyword evidence="1" id="KW-0472">Membrane</keyword>
<dbReference type="HOGENOM" id="CLU_2680978_0_0_9"/>
<proteinExistence type="predicted"/>
<keyword evidence="1" id="KW-0812">Transmembrane</keyword>
<keyword evidence="1" id="KW-1133">Transmembrane helix</keyword>
<organism evidence="2 3">
    <name type="scientific">Centipeda periodontii DSM 2778</name>
    <dbReference type="NCBI Taxonomy" id="888060"/>
    <lineage>
        <taxon>Bacteria</taxon>
        <taxon>Bacillati</taxon>
        <taxon>Bacillota</taxon>
        <taxon>Negativicutes</taxon>
        <taxon>Selenomonadales</taxon>
        <taxon>Selenomonadaceae</taxon>
        <taxon>Centipeda</taxon>
    </lineage>
</organism>
<protein>
    <submittedName>
        <fullName evidence="2">Uncharacterized protein</fullName>
    </submittedName>
</protein>
<evidence type="ECO:0000256" key="1">
    <source>
        <dbReference type="SAM" id="Phobius"/>
    </source>
</evidence>
<keyword evidence="3" id="KW-1185">Reference proteome</keyword>
<evidence type="ECO:0000313" key="3">
    <source>
        <dbReference type="Proteomes" id="UP000004067"/>
    </source>
</evidence>
<reference evidence="2 3" key="1">
    <citation type="submission" date="2011-04" db="EMBL/GenBank/DDBJ databases">
        <authorList>
            <person name="Muzny D."/>
            <person name="Qin X."/>
            <person name="Deng J."/>
            <person name="Jiang H."/>
            <person name="Liu Y."/>
            <person name="Qu J."/>
            <person name="Song X.-Z."/>
            <person name="Zhang L."/>
            <person name="Thornton R."/>
            <person name="Coyle M."/>
            <person name="Francisco L."/>
            <person name="Jackson L."/>
            <person name="Javaid M."/>
            <person name="Korchina V."/>
            <person name="Kovar C."/>
            <person name="Mata R."/>
            <person name="Mathew T."/>
            <person name="Ngo R."/>
            <person name="Nguyen L."/>
            <person name="Nguyen N."/>
            <person name="Okwuonu G."/>
            <person name="Ongeri F."/>
            <person name="Pham C."/>
            <person name="Simmons D."/>
            <person name="Wilczek-Boney K."/>
            <person name="Hale W."/>
            <person name="Jakkamsetti A."/>
            <person name="Pham P."/>
            <person name="Ruth R."/>
            <person name="San Lucas F."/>
            <person name="Warren J."/>
            <person name="Zhang J."/>
            <person name="Zhao Z."/>
            <person name="Zhou C."/>
            <person name="Zhu D."/>
            <person name="Lee S."/>
            <person name="Bess C."/>
            <person name="Blankenburg K."/>
            <person name="Forbes L."/>
            <person name="Fu Q."/>
            <person name="Gubbala S."/>
            <person name="Hirani K."/>
            <person name="Jayaseelan J.C."/>
            <person name="Lara F."/>
            <person name="Munidasa M."/>
            <person name="Palculict T."/>
            <person name="Patil S."/>
            <person name="Pu L.-L."/>
            <person name="Saada N."/>
            <person name="Tang L."/>
            <person name="Weissenberger G."/>
            <person name="Zhu Y."/>
            <person name="Hemphill L."/>
            <person name="Shang Y."/>
            <person name="Youmans B."/>
            <person name="Ayvaz T."/>
            <person name="Ross M."/>
            <person name="Santibanez J."/>
            <person name="Aqrawi P."/>
            <person name="Gross S."/>
            <person name="Joshi V."/>
            <person name="Fowler G."/>
            <person name="Nazareth L."/>
            <person name="Reid J."/>
            <person name="Worley K."/>
            <person name="Petrosino J."/>
            <person name="Highlander S."/>
            <person name="Gibbs R."/>
        </authorList>
    </citation>
    <scope>NUCLEOTIDE SEQUENCE [LARGE SCALE GENOMIC DNA]</scope>
    <source>
        <strain evidence="2 3">DSM 2778</strain>
    </source>
</reference>
<dbReference type="AlphaFoldDB" id="F5RKW4"/>
<accession>F5RKW4</accession>
<name>F5RKW4_9FIRM</name>
<feature type="transmembrane region" description="Helical" evidence="1">
    <location>
        <begin position="20"/>
        <end position="43"/>
    </location>
</feature>
<evidence type="ECO:0000313" key="2">
    <source>
        <dbReference type="EMBL" id="EGK60789.1"/>
    </source>
</evidence>
<gene>
    <name evidence="2" type="ORF">HMPREF9081_0899</name>
</gene>
<comment type="caution">
    <text evidence="2">The sequence shown here is derived from an EMBL/GenBank/DDBJ whole genome shotgun (WGS) entry which is preliminary data.</text>
</comment>
<dbReference type="RefSeq" id="WP_006305783.1">
    <property type="nucleotide sequence ID" value="NZ_GL892076.1"/>
</dbReference>